<evidence type="ECO:0000313" key="5">
    <source>
        <dbReference type="Proteomes" id="UP000005631"/>
    </source>
</evidence>
<dbReference type="RefSeq" id="WP_014201320.1">
    <property type="nucleotide sequence ID" value="NC_016599.1"/>
</dbReference>
<dbReference type="EMBL" id="CP003156">
    <property type="protein sequence ID" value="AEV31959.1"/>
    <property type="molecule type" value="Genomic_DNA"/>
</dbReference>
<evidence type="ECO:0000313" key="4">
    <source>
        <dbReference type="EMBL" id="AEV31959.1"/>
    </source>
</evidence>
<accession>G8R3D8</accession>
<dbReference type="Proteomes" id="UP000005631">
    <property type="component" value="Chromosome"/>
</dbReference>
<feature type="chain" id="PRO_5003515384" description="Secretion system C-terminal sorting domain-containing protein" evidence="2">
    <location>
        <begin position="21"/>
        <end position="517"/>
    </location>
</feature>
<proteinExistence type="predicted"/>
<organism evidence="4 5">
    <name type="scientific">Owenweeksia hongkongensis (strain DSM 17368 / CIP 108786 / JCM 12287 / NRRL B-23963 / UST20020801)</name>
    <dbReference type="NCBI Taxonomy" id="926562"/>
    <lineage>
        <taxon>Bacteria</taxon>
        <taxon>Pseudomonadati</taxon>
        <taxon>Bacteroidota</taxon>
        <taxon>Flavobacteriia</taxon>
        <taxon>Flavobacteriales</taxon>
        <taxon>Owenweeksiaceae</taxon>
        <taxon>Owenweeksia</taxon>
    </lineage>
</organism>
<dbReference type="OrthoDB" id="1352671at2"/>
<keyword evidence="1 2" id="KW-0732">Signal</keyword>
<feature type="domain" description="Secretion system C-terminal sorting" evidence="3">
    <location>
        <begin position="445"/>
        <end position="509"/>
    </location>
</feature>
<gene>
    <name evidence="4" type="ordered locus">Oweho_0949</name>
</gene>
<dbReference type="HOGENOM" id="CLU_526613_0_0_10"/>
<keyword evidence="5" id="KW-1185">Reference proteome</keyword>
<dbReference type="eggNOG" id="COG2132">
    <property type="taxonomic scope" value="Bacteria"/>
</dbReference>
<dbReference type="InterPro" id="IPR026444">
    <property type="entry name" value="Secre_tail"/>
</dbReference>
<name>G8R3D8_OWEHD</name>
<sequence length="517" mass="56458">MKKYLHVLLFSVISLTSMQASHLAGGDIWYEYIGTASNPHRYKVNLALYRDETGVPMCPSFPCVKIVCITSSCFPEMSISLSFDPITLAPNSDTLVGSRVGSIITPSQLSCLSPAGVFFFHKTELYYYSAEVDLPGICSDFNFSFSEVARNQCDNLQGALDFYIEAGLDNSLGNNSSPTFLSPAVKTFCAGKEFTWHQLASEPDGDSLYYSLDIPLAGNCGGAYSPIAYTPGYHQSQPITTAPGAFAFDYKTGTITFTGSQQEVITFKITVEEFRLNSATNSFYKIGQTSRDVQLPILASSYCTASLYHVLYSSNASIDSIPYSTCQDSSIIVKFYNPILTSTVAADGSDFGLTNSLGQLIPIKGASPVLRGKNNLECREVEVFLHQPLSYNDTLMLTVRKGSDLNTLETSCGFEINEGDSLFLKVDGCQGWVSTAETKMIGFSVYPNPANDFLKIECPNPAMAININVLDLSGKILINLSSSDVPDHLDISPLPQGFYALQLQTDEGIEVIKFEKR</sequence>
<dbReference type="PATRIC" id="fig|926562.3.peg.962"/>
<reference evidence="4 5" key="1">
    <citation type="journal article" date="2012" name="Stand. Genomic Sci.">
        <title>Genome sequence of the orange-pigmented seawater bacterium Owenweeksia hongkongensis type strain (UST20020801(T)).</title>
        <authorList>
            <person name="Riedel T."/>
            <person name="Held B."/>
            <person name="Nolan M."/>
            <person name="Lucas S."/>
            <person name="Lapidus A."/>
            <person name="Tice H."/>
            <person name="Del Rio T.G."/>
            <person name="Cheng J.F."/>
            <person name="Han C."/>
            <person name="Tapia R."/>
            <person name="Goodwin L.A."/>
            <person name="Pitluck S."/>
            <person name="Liolios K."/>
            <person name="Mavromatis K."/>
            <person name="Pagani I."/>
            <person name="Ivanova N."/>
            <person name="Mikhailova N."/>
            <person name="Pati A."/>
            <person name="Chen A."/>
            <person name="Palaniappan K."/>
            <person name="Rohde M."/>
            <person name="Tindall B.J."/>
            <person name="Detter J.C."/>
            <person name="Goker M."/>
            <person name="Woyke T."/>
            <person name="Bristow J."/>
            <person name="Eisen J.A."/>
            <person name="Markowitz V."/>
            <person name="Hugenholtz P."/>
            <person name="Klenk H.P."/>
            <person name="Kyrpides N.C."/>
        </authorList>
    </citation>
    <scope>NUCLEOTIDE SEQUENCE</scope>
    <source>
        <strain evidence="5">DSM 17368 / JCM 12287 / NRRL B-23963</strain>
    </source>
</reference>
<dbReference type="KEGG" id="oho:Oweho_0949"/>
<evidence type="ECO:0000256" key="1">
    <source>
        <dbReference type="ARBA" id="ARBA00022729"/>
    </source>
</evidence>
<protein>
    <recommendedName>
        <fullName evidence="3">Secretion system C-terminal sorting domain-containing protein</fullName>
    </recommendedName>
</protein>
<dbReference type="Pfam" id="PF18962">
    <property type="entry name" value="Por_Secre_tail"/>
    <property type="match status" value="1"/>
</dbReference>
<dbReference type="NCBIfam" id="TIGR04183">
    <property type="entry name" value="Por_Secre_tail"/>
    <property type="match status" value="1"/>
</dbReference>
<evidence type="ECO:0000259" key="3">
    <source>
        <dbReference type="Pfam" id="PF18962"/>
    </source>
</evidence>
<feature type="signal peptide" evidence="2">
    <location>
        <begin position="1"/>
        <end position="20"/>
    </location>
</feature>
<dbReference type="STRING" id="926562.Oweho_0949"/>
<dbReference type="AlphaFoldDB" id="G8R3D8"/>
<evidence type="ECO:0000256" key="2">
    <source>
        <dbReference type="SAM" id="SignalP"/>
    </source>
</evidence>